<reference evidence="1" key="1">
    <citation type="submission" date="2018-02" db="EMBL/GenBank/DDBJ databases">
        <title>Rhizophora mucronata_Transcriptome.</title>
        <authorList>
            <person name="Meera S.P."/>
            <person name="Sreeshan A."/>
            <person name="Augustine A."/>
        </authorList>
    </citation>
    <scope>NUCLEOTIDE SEQUENCE</scope>
    <source>
        <tissue evidence="1">Leaf</tissue>
    </source>
</reference>
<protein>
    <submittedName>
        <fullName evidence="1">Uncharacterized protein</fullName>
    </submittedName>
</protein>
<accession>A0A2P2NGI3</accession>
<sequence>MCVVRIWLQQTLTDTHTNKKNYFLPHTLYLIAKSLYQIKFLSS</sequence>
<dbReference type="AlphaFoldDB" id="A0A2P2NGI3"/>
<evidence type="ECO:0000313" key="1">
    <source>
        <dbReference type="EMBL" id="MBX41592.1"/>
    </source>
</evidence>
<dbReference type="EMBL" id="GGEC01061108">
    <property type="protein sequence ID" value="MBX41592.1"/>
    <property type="molecule type" value="Transcribed_RNA"/>
</dbReference>
<name>A0A2P2NGI3_RHIMU</name>
<organism evidence="1">
    <name type="scientific">Rhizophora mucronata</name>
    <name type="common">Asiatic mangrove</name>
    <dbReference type="NCBI Taxonomy" id="61149"/>
    <lineage>
        <taxon>Eukaryota</taxon>
        <taxon>Viridiplantae</taxon>
        <taxon>Streptophyta</taxon>
        <taxon>Embryophyta</taxon>
        <taxon>Tracheophyta</taxon>
        <taxon>Spermatophyta</taxon>
        <taxon>Magnoliopsida</taxon>
        <taxon>eudicotyledons</taxon>
        <taxon>Gunneridae</taxon>
        <taxon>Pentapetalae</taxon>
        <taxon>rosids</taxon>
        <taxon>fabids</taxon>
        <taxon>Malpighiales</taxon>
        <taxon>Rhizophoraceae</taxon>
        <taxon>Rhizophora</taxon>
    </lineage>
</organism>
<proteinExistence type="predicted"/>